<proteinExistence type="inferred from homology"/>
<keyword evidence="16" id="KW-0675">Receptor</keyword>
<evidence type="ECO:0000256" key="10">
    <source>
        <dbReference type="ARBA" id="ARBA00023237"/>
    </source>
</evidence>
<evidence type="ECO:0000256" key="1">
    <source>
        <dbReference type="ARBA" id="ARBA00004571"/>
    </source>
</evidence>
<dbReference type="InterPro" id="IPR039426">
    <property type="entry name" value="TonB-dep_rcpt-like"/>
</dbReference>
<dbReference type="InterPro" id="IPR036942">
    <property type="entry name" value="Beta-barrel_TonB_sf"/>
</dbReference>
<evidence type="ECO:0000256" key="2">
    <source>
        <dbReference type="ARBA" id="ARBA00022448"/>
    </source>
</evidence>
<dbReference type="Pfam" id="PF00593">
    <property type="entry name" value="TonB_dep_Rec_b-barrel"/>
    <property type="match status" value="1"/>
</dbReference>
<evidence type="ECO:0000256" key="3">
    <source>
        <dbReference type="ARBA" id="ARBA00022452"/>
    </source>
</evidence>
<dbReference type="AlphaFoldDB" id="A0A6M4G7F3"/>
<keyword evidence="7" id="KW-0406">Ion transport</keyword>
<evidence type="ECO:0000256" key="5">
    <source>
        <dbReference type="ARBA" id="ARBA00022692"/>
    </source>
</evidence>
<evidence type="ECO:0000313" key="16">
    <source>
        <dbReference type="EMBL" id="QJR03079.1"/>
    </source>
</evidence>
<keyword evidence="5 11" id="KW-0812">Transmembrane</keyword>
<keyword evidence="13" id="KW-0732">Signal</keyword>
<dbReference type="GO" id="GO:0006826">
    <property type="term" value="P:iron ion transport"/>
    <property type="evidence" value="ECO:0007669"/>
    <property type="project" value="UniProtKB-KW"/>
</dbReference>
<dbReference type="SUPFAM" id="SSF56935">
    <property type="entry name" value="Porins"/>
    <property type="match status" value="1"/>
</dbReference>
<organism evidence="16 17">
    <name type="scientific">Sphingobium yanoikuyae</name>
    <name type="common">Sphingomonas yanoikuyae</name>
    <dbReference type="NCBI Taxonomy" id="13690"/>
    <lineage>
        <taxon>Bacteria</taxon>
        <taxon>Pseudomonadati</taxon>
        <taxon>Pseudomonadota</taxon>
        <taxon>Alphaproteobacteria</taxon>
        <taxon>Sphingomonadales</taxon>
        <taxon>Sphingomonadaceae</taxon>
        <taxon>Sphingobium</taxon>
    </lineage>
</organism>
<evidence type="ECO:0000256" key="6">
    <source>
        <dbReference type="ARBA" id="ARBA00023004"/>
    </source>
</evidence>
<dbReference type="InterPro" id="IPR000531">
    <property type="entry name" value="Beta-barrel_TonB"/>
</dbReference>
<dbReference type="Proteomes" id="UP000502611">
    <property type="component" value="Chromosome"/>
</dbReference>
<evidence type="ECO:0000256" key="13">
    <source>
        <dbReference type="SAM" id="SignalP"/>
    </source>
</evidence>
<dbReference type="RefSeq" id="WP_169861377.1">
    <property type="nucleotide sequence ID" value="NZ_CP053021.1"/>
</dbReference>
<feature type="chain" id="PRO_5026934940" evidence="13">
    <location>
        <begin position="26"/>
        <end position="714"/>
    </location>
</feature>
<evidence type="ECO:0000256" key="8">
    <source>
        <dbReference type="ARBA" id="ARBA00023077"/>
    </source>
</evidence>
<dbReference type="EMBL" id="CP053021">
    <property type="protein sequence ID" value="QJR03079.1"/>
    <property type="molecule type" value="Genomic_DNA"/>
</dbReference>
<keyword evidence="6" id="KW-0408">Iron</keyword>
<dbReference type="GO" id="GO:0009279">
    <property type="term" value="C:cell outer membrane"/>
    <property type="evidence" value="ECO:0007669"/>
    <property type="project" value="UniProtKB-SubCell"/>
</dbReference>
<feature type="domain" description="TonB-dependent receptor-like beta-barrel" evidence="14">
    <location>
        <begin position="263"/>
        <end position="678"/>
    </location>
</feature>
<keyword evidence="2 11" id="KW-0813">Transport</keyword>
<dbReference type="PANTHER" id="PTHR32552">
    <property type="entry name" value="FERRICHROME IRON RECEPTOR-RELATED"/>
    <property type="match status" value="1"/>
</dbReference>
<evidence type="ECO:0000256" key="4">
    <source>
        <dbReference type="ARBA" id="ARBA00022496"/>
    </source>
</evidence>
<reference evidence="16 17" key="1">
    <citation type="submission" date="2020-04" db="EMBL/GenBank/DDBJ databases">
        <title>The Whole Genome Analysis of High salt-tolerant Sphingobium yanoikuyae YC-XJ2 with Aryl organophosphorus flame retardants (aryl-OPFRs)-degrading capacity and characteristics of Related phosphotriesterase.</title>
        <authorList>
            <person name="Li X."/>
        </authorList>
    </citation>
    <scope>NUCLEOTIDE SEQUENCE [LARGE SCALE GENOMIC DNA]</scope>
    <source>
        <strain evidence="16 17">YC-XJ2</strain>
    </source>
</reference>
<evidence type="ECO:0000259" key="15">
    <source>
        <dbReference type="Pfam" id="PF07715"/>
    </source>
</evidence>
<evidence type="ECO:0000259" key="14">
    <source>
        <dbReference type="Pfam" id="PF00593"/>
    </source>
</evidence>
<evidence type="ECO:0000256" key="9">
    <source>
        <dbReference type="ARBA" id="ARBA00023136"/>
    </source>
</evidence>
<sequence length="714" mass="78238">MKQFKRLSSVSLVVLAGFHASAAMAQTAEQSSGGIDEIVVTAEKRETSVQKTAIAITAFDQKALEKNGVSTLTDIAAIAPGVGISKNSANVIIAVRGVSSQNTNEIGDPAISIAQDGFYIQKPFGFGDSMFDLERVEVLRGPQGTLYGRNATGGAINVITAKPKDEFEGKVAVGVGNYDQITTEGMINLPVTDTLAVRAAFSTSKHDGYRVNEAPARAGDDADSQSVRLHVQWKPTHRLKLLLTGQLTKIGGVGPTMWGTPLRYTSSGAIDTSYRPDVDGDGTPHSLPNQYIDTTLRTIQWNGEYDLGFASLVYLGGFRDTDYSQLRDLDGTTSQAAYIQPTEKVHDWSHEVRLVSNGNGRFKWQIGGYLFRETSDLFSLFQSYAVANPPSNIFTFSYNVKAKSKAAFGQASYEVIDGLKAEFGIRYSDDYKSRTGYSNTGSGNVAQDDDASSTKTTYHAGLTYDYSPRNMVYAKFDTGYKAGGFNTVPGQNTLPYQPETITSWEVGSKNRFLDNSLQLNLSAFLYNYKDQQISVRDQTVGLSAVFNAGKSRIWGLEAETVFQPSDVDRFDASAVFLHSEYTELCLNIATDGTCVTDYSGNRSTQAPRWSFNMGYEHSFGLLGGTLTPRVQTHIETSSFYGIENFAYQKQDSYSRSDLIVTFTPESKKWSLQGFVRNIEDETVITSAVASTRFGTYSYGMAPPRTYGAKLTYNF</sequence>
<protein>
    <submittedName>
        <fullName evidence="16">TonB-dependent receptor</fullName>
    </submittedName>
</protein>
<keyword evidence="9 11" id="KW-0472">Membrane</keyword>
<evidence type="ECO:0000256" key="7">
    <source>
        <dbReference type="ARBA" id="ARBA00023065"/>
    </source>
</evidence>
<dbReference type="PANTHER" id="PTHR32552:SF81">
    <property type="entry name" value="TONB-DEPENDENT OUTER MEMBRANE RECEPTOR"/>
    <property type="match status" value="1"/>
</dbReference>
<gene>
    <name evidence="16" type="ORF">HH800_13400</name>
</gene>
<keyword evidence="3 11" id="KW-1134">Transmembrane beta strand</keyword>
<evidence type="ECO:0000313" key="17">
    <source>
        <dbReference type="Proteomes" id="UP000502611"/>
    </source>
</evidence>
<accession>A0A6M4G7F3</accession>
<keyword evidence="4" id="KW-0410">Iron transport</keyword>
<evidence type="ECO:0000256" key="11">
    <source>
        <dbReference type="PROSITE-ProRule" id="PRU01360"/>
    </source>
</evidence>
<feature type="signal peptide" evidence="13">
    <location>
        <begin position="1"/>
        <end position="25"/>
    </location>
</feature>
<dbReference type="InterPro" id="IPR012910">
    <property type="entry name" value="Plug_dom"/>
</dbReference>
<comment type="subcellular location">
    <subcellularLocation>
        <location evidence="1 11">Cell outer membrane</location>
        <topology evidence="1 11">Multi-pass membrane protein</topology>
    </subcellularLocation>
</comment>
<evidence type="ECO:0000256" key="12">
    <source>
        <dbReference type="RuleBase" id="RU003357"/>
    </source>
</evidence>
<comment type="similarity">
    <text evidence="11 12">Belongs to the TonB-dependent receptor family.</text>
</comment>
<dbReference type="Pfam" id="PF07715">
    <property type="entry name" value="Plug"/>
    <property type="match status" value="1"/>
</dbReference>
<dbReference type="CDD" id="cd01347">
    <property type="entry name" value="ligand_gated_channel"/>
    <property type="match status" value="1"/>
</dbReference>
<keyword evidence="10 11" id="KW-0998">Cell outer membrane</keyword>
<keyword evidence="8 12" id="KW-0798">TonB box</keyword>
<dbReference type="Gene3D" id="2.40.170.20">
    <property type="entry name" value="TonB-dependent receptor, beta-barrel domain"/>
    <property type="match status" value="1"/>
</dbReference>
<name>A0A6M4G7F3_SPHYA</name>
<feature type="domain" description="TonB-dependent receptor plug" evidence="15">
    <location>
        <begin position="49"/>
        <end position="155"/>
    </location>
</feature>
<dbReference type="PROSITE" id="PS52016">
    <property type="entry name" value="TONB_DEPENDENT_REC_3"/>
    <property type="match status" value="1"/>
</dbReference>